<dbReference type="EMBL" id="QJKJ01017211">
    <property type="protein sequence ID" value="RDX59131.1"/>
    <property type="molecule type" value="Genomic_DNA"/>
</dbReference>
<protein>
    <submittedName>
        <fullName evidence="1">Uncharacterized protein</fullName>
    </submittedName>
</protein>
<reference evidence="1" key="1">
    <citation type="submission" date="2018-05" db="EMBL/GenBank/DDBJ databases">
        <title>Draft genome of Mucuna pruriens seed.</title>
        <authorList>
            <person name="Nnadi N.E."/>
            <person name="Vos R."/>
            <person name="Hasami M.H."/>
            <person name="Devisetty U.K."/>
            <person name="Aguiy J.C."/>
        </authorList>
    </citation>
    <scope>NUCLEOTIDE SEQUENCE [LARGE SCALE GENOMIC DNA]</scope>
    <source>
        <strain evidence="1">JCA_2017</strain>
    </source>
</reference>
<dbReference type="Proteomes" id="UP000257109">
    <property type="component" value="Unassembled WGS sequence"/>
</dbReference>
<accession>A0A371E1Z4</accession>
<name>A0A371E1Z4_MUCPR</name>
<evidence type="ECO:0000313" key="2">
    <source>
        <dbReference type="Proteomes" id="UP000257109"/>
    </source>
</evidence>
<proteinExistence type="predicted"/>
<keyword evidence="2" id="KW-1185">Reference proteome</keyword>
<evidence type="ECO:0000313" key="1">
    <source>
        <dbReference type="EMBL" id="RDX59131.1"/>
    </source>
</evidence>
<sequence>MRLMREHSQTIDKSLAKTLMTTLIKFDGSRIMHKHVIEMTNIASKLIMTIGNMFKNQGSHPIHYVSHQRNQEVGNKFVKKHDKGKMNIKD</sequence>
<feature type="non-terminal residue" evidence="1">
    <location>
        <position position="90"/>
    </location>
</feature>
<comment type="caution">
    <text evidence="1">The sequence shown here is derived from an EMBL/GenBank/DDBJ whole genome shotgun (WGS) entry which is preliminary data.</text>
</comment>
<organism evidence="1 2">
    <name type="scientific">Mucuna pruriens</name>
    <name type="common">Velvet bean</name>
    <name type="synonym">Dolichos pruriens</name>
    <dbReference type="NCBI Taxonomy" id="157652"/>
    <lineage>
        <taxon>Eukaryota</taxon>
        <taxon>Viridiplantae</taxon>
        <taxon>Streptophyta</taxon>
        <taxon>Embryophyta</taxon>
        <taxon>Tracheophyta</taxon>
        <taxon>Spermatophyta</taxon>
        <taxon>Magnoliopsida</taxon>
        <taxon>eudicotyledons</taxon>
        <taxon>Gunneridae</taxon>
        <taxon>Pentapetalae</taxon>
        <taxon>rosids</taxon>
        <taxon>fabids</taxon>
        <taxon>Fabales</taxon>
        <taxon>Fabaceae</taxon>
        <taxon>Papilionoideae</taxon>
        <taxon>50 kb inversion clade</taxon>
        <taxon>NPAAA clade</taxon>
        <taxon>indigoferoid/millettioid clade</taxon>
        <taxon>Phaseoleae</taxon>
        <taxon>Mucuna</taxon>
    </lineage>
</organism>
<dbReference type="AlphaFoldDB" id="A0A371E1Z4"/>
<gene>
    <name evidence="1" type="ORF">CR513_61904</name>
</gene>